<organism evidence="1 2">
    <name type="scientific">Amycolatopsis sulphurea</name>
    <dbReference type="NCBI Taxonomy" id="76022"/>
    <lineage>
        <taxon>Bacteria</taxon>
        <taxon>Bacillati</taxon>
        <taxon>Actinomycetota</taxon>
        <taxon>Actinomycetes</taxon>
        <taxon>Pseudonocardiales</taxon>
        <taxon>Pseudonocardiaceae</taxon>
        <taxon>Amycolatopsis</taxon>
    </lineage>
</organism>
<evidence type="ECO:0000313" key="1">
    <source>
        <dbReference type="EMBL" id="PFG49021.1"/>
    </source>
</evidence>
<keyword evidence="2" id="KW-1185">Reference proteome</keyword>
<dbReference type="InterPro" id="IPR036890">
    <property type="entry name" value="HATPase_C_sf"/>
</dbReference>
<evidence type="ECO:0008006" key="3">
    <source>
        <dbReference type="Google" id="ProtNLM"/>
    </source>
</evidence>
<sequence length="930" mass="98997">MSGADPFGTERLRAAVLAAWRDSPTRFTEDANAERDLRVGAYRDRLFVELAQNAADAAQAAGVPGRIRVSVVDGELRFANTGAPLDARGVESLASLRASGKDRLAAVGRFGIGFAAVCTVTDEPRVVSTTGAVGFSARRTREESGRDGDVPVLRLPFPLEEEPPAGYDTEIRLPLREPAPALLDELAGEIGDLLLALPWLAEAEVDGRVWTRSGAETVRISGPRGVEHWLTHGPWAVPVDDDGIPRPRTEDVLHAPTPTDEGLSLPARLIAAVPLEPSRRRVLPGLELDVALRKAAGEYVGLVRAVAPEQRFTLVPAAGFPKSTVDAELGELVVAKLAEEPWLTTVDGELVSGRQARMLDVDLPGLPGLLAGMVPGLVAAPPSVLRSLKPISVQAWGIGDALELLTGINREPEWWRKVYAVLAEGVESHALAPAQLEGLPVPLSDGRTLPGVRGALLVEGSGELLELLSDVDVPGLRLVHPDAAHPLLERLGVKHADAKQFLESEQLQYAVENSVTDVQSGLDGMVLAGAVLRLIADSGDQAPSWAGALALPTEDGWRRADEVVLPASPLLDVFDPEVFESEGALSVLDEEFAGDWPSGTLVATGVLDSFAVVRDEEPHEPDHDLPDEDLWWEATEPATVVAVRDLDLVADDAWPAALRLMAARPETWQALHTPDGHAAWWLARYALLAGEPPSAWRMPSATGLSGLYDVVPDLGLTDDLLLVAGVRTGLELATPEEVTDLLDRLGDPARTLAPGLIARAHAALVASPVDVADLDAPARVRAADGTVTEEAVVLDAPWFAAALEPGRMVVAPQDPDRLAELLDLPLASGLPAEVAGEGEYVAWADLPALGLVADLLGLPLPDGGLILHDPLTVTVDGVRHEVPWWSDDRLHAADTSEGLARAFASASDRWADRYRITVLLEDPAPHTLLN</sequence>
<dbReference type="EMBL" id="PDJK01000002">
    <property type="protein sequence ID" value="PFG49021.1"/>
    <property type="molecule type" value="Genomic_DNA"/>
</dbReference>
<proteinExistence type="predicted"/>
<name>A0A2A9FE52_9PSEU</name>
<dbReference type="NCBIfam" id="NF047352">
    <property type="entry name" value="P_loop_sacsin"/>
    <property type="match status" value="1"/>
</dbReference>
<comment type="caution">
    <text evidence="1">The sequence shown here is derived from an EMBL/GenBank/DDBJ whole genome shotgun (WGS) entry which is preliminary data.</text>
</comment>
<dbReference type="RefSeq" id="WP_098512994.1">
    <property type="nucleotide sequence ID" value="NZ_JBIAKZ010000001.1"/>
</dbReference>
<dbReference type="SUPFAM" id="SSF55874">
    <property type="entry name" value="ATPase domain of HSP90 chaperone/DNA topoisomerase II/histidine kinase"/>
    <property type="match status" value="1"/>
</dbReference>
<reference evidence="1 2" key="1">
    <citation type="submission" date="2017-10" db="EMBL/GenBank/DDBJ databases">
        <title>Sequencing the genomes of 1000 actinobacteria strains.</title>
        <authorList>
            <person name="Klenk H.-P."/>
        </authorList>
    </citation>
    <scope>NUCLEOTIDE SEQUENCE [LARGE SCALE GENOMIC DNA]</scope>
    <source>
        <strain evidence="1 2">DSM 46092</strain>
    </source>
</reference>
<dbReference type="AlphaFoldDB" id="A0A2A9FE52"/>
<dbReference type="Gene3D" id="3.30.565.10">
    <property type="entry name" value="Histidine kinase-like ATPase, C-terminal domain"/>
    <property type="match status" value="1"/>
</dbReference>
<dbReference type="Proteomes" id="UP000243542">
    <property type="component" value="Unassembled WGS sequence"/>
</dbReference>
<evidence type="ECO:0000313" key="2">
    <source>
        <dbReference type="Proteomes" id="UP000243542"/>
    </source>
</evidence>
<gene>
    <name evidence="1" type="ORF">ATK36_4140</name>
</gene>
<accession>A0A2A9FE52</accession>
<protein>
    <recommendedName>
        <fullName evidence="3">Molecular chaperone Hsp90</fullName>
    </recommendedName>
</protein>